<evidence type="ECO:0000256" key="4">
    <source>
        <dbReference type="ARBA" id="ARBA00023163"/>
    </source>
</evidence>
<name>A0A420ED10_9ALTE</name>
<dbReference type="Pfam" id="PF00126">
    <property type="entry name" value="HTH_1"/>
    <property type="match status" value="1"/>
</dbReference>
<comment type="similarity">
    <text evidence="1">Belongs to the LysR transcriptional regulatory family.</text>
</comment>
<dbReference type="GO" id="GO:0000976">
    <property type="term" value="F:transcription cis-regulatory region binding"/>
    <property type="evidence" value="ECO:0007669"/>
    <property type="project" value="TreeGrafter"/>
</dbReference>
<dbReference type="Gene3D" id="1.10.10.10">
    <property type="entry name" value="Winged helix-like DNA-binding domain superfamily/Winged helix DNA-binding domain"/>
    <property type="match status" value="1"/>
</dbReference>
<evidence type="ECO:0000256" key="3">
    <source>
        <dbReference type="ARBA" id="ARBA00023125"/>
    </source>
</evidence>
<evidence type="ECO:0000256" key="1">
    <source>
        <dbReference type="ARBA" id="ARBA00009437"/>
    </source>
</evidence>
<dbReference type="EMBL" id="RAQO01000005">
    <property type="protein sequence ID" value="RKF18558.1"/>
    <property type="molecule type" value="Genomic_DNA"/>
</dbReference>
<gene>
    <name evidence="6" type="ORF">DBZ36_09110</name>
</gene>
<dbReference type="PANTHER" id="PTHR30126">
    <property type="entry name" value="HTH-TYPE TRANSCRIPTIONAL REGULATOR"/>
    <property type="match status" value="1"/>
</dbReference>
<dbReference type="SUPFAM" id="SSF53850">
    <property type="entry name" value="Periplasmic binding protein-like II"/>
    <property type="match status" value="1"/>
</dbReference>
<dbReference type="AlphaFoldDB" id="A0A420ED10"/>
<dbReference type="InterPro" id="IPR036388">
    <property type="entry name" value="WH-like_DNA-bd_sf"/>
</dbReference>
<comment type="caution">
    <text evidence="6">The sequence shown here is derived from an EMBL/GenBank/DDBJ whole genome shotgun (WGS) entry which is preliminary data.</text>
</comment>
<organism evidence="6 7">
    <name type="scientific">Alginatibacterium sediminis</name>
    <dbReference type="NCBI Taxonomy" id="2164068"/>
    <lineage>
        <taxon>Bacteria</taxon>
        <taxon>Pseudomonadati</taxon>
        <taxon>Pseudomonadota</taxon>
        <taxon>Gammaproteobacteria</taxon>
        <taxon>Alteromonadales</taxon>
        <taxon>Alteromonadaceae</taxon>
        <taxon>Alginatibacterium</taxon>
    </lineage>
</organism>
<dbReference type="Pfam" id="PF03466">
    <property type="entry name" value="LysR_substrate"/>
    <property type="match status" value="1"/>
</dbReference>
<dbReference type="InterPro" id="IPR005119">
    <property type="entry name" value="LysR_subst-bd"/>
</dbReference>
<keyword evidence="7" id="KW-1185">Reference proteome</keyword>
<accession>A0A420ED10</accession>
<keyword evidence="4" id="KW-0804">Transcription</keyword>
<evidence type="ECO:0000313" key="7">
    <source>
        <dbReference type="Proteomes" id="UP000286482"/>
    </source>
</evidence>
<evidence type="ECO:0000259" key="5">
    <source>
        <dbReference type="PROSITE" id="PS50931"/>
    </source>
</evidence>
<dbReference type="PROSITE" id="PS50931">
    <property type="entry name" value="HTH_LYSR"/>
    <property type="match status" value="1"/>
</dbReference>
<dbReference type="Proteomes" id="UP000286482">
    <property type="component" value="Unassembled WGS sequence"/>
</dbReference>
<dbReference type="PANTHER" id="PTHR30126:SF91">
    <property type="entry name" value="LYSR FAMILY TRANSCRIPTIONAL REGULATOR"/>
    <property type="match status" value="1"/>
</dbReference>
<evidence type="ECO:0000313" key="6">
    <source>
        <dbReference type="EMBL" id="RKF18558.1"/>
    </source>
</evidence>
<dbReference type="InterPro" id="IPR036390">
    <property type="entry name" value="WH_DNA-bd_sf"/>
</dbReference>
<dbReference type="GO" id="GO:0003700">
    <property type="term" value="F:DNA-binding transcription factor activity"/>
    <property type="evidence" value="ECO:0007669"/>
    <property type="project" value="InterPro"/>
</dbReference>
<dbReference type="InterPro" id="IPR000847">
    <property type="entry name" value="LysR_HTH_N"/>
</dbReference>
<protein>
    <submittedName>
        <fullName evidence="6">LysR family transcriptional regulator</fullName>
    </submittedName>
</protein>
<feature type="domain" description="HTH lysR-type" evidence="5">
    <location>
        <begin position="30"/>
        <end position="87"/>
    </location>
</feature>
<dbReference type="SUPFAM" id="SSF46785">
    <property type="entry name" value="Winged helix' DNA-binding domain"/>
    <property type="match status" value="1"/>
</dbReference>
<evidence type="ECO:0000256" key="2">
    <source>
        <dbReference type="ARBA" id="ARBA00023015"/>
    </source>
</evidence>
<keyword evidence="3" id="KW-0238">DNA-binding</keyword>
<proteinExistence type="inferred from homology"/>
<sequence length="319" mass="35999">MVMMLQTNFWLKSHCVRLSRHCWRLHLSSFDQQAVEAFVLTEKLGSISAAAKSMGKNRAQLSQWIANLEIDWNVELFSRTGHKPSLTEAGRRLLPMCQQLLEQQQLIAKQVALVGDSEQIHLRLGVSVYLASSEIALVVSRFHAAFPNVDLEIVQRRDEQLLNWDQDLELDLTLCIYRDQYPANAIVTPITKINIVAVCYKNHPLANACATNTEQVLAHTWITLRSHSKVPLWEPEFIQRQIQVEEQALAIELCKSGLGVLSAEQSQVQPYLDSGELLIIDHEQATITESLGVVVAKTKTKSEQLNQLIKIIQSVFPSS</sequence>
<reference evidence="6 7" key="1">
    <citation type="submission" date="2018-09" db="EMBL/GenBank/DDBJ databases">
        <authorList>
            <person name="Wang Z."/>
        </authorList>
    </citation>
    <scope>NUCLEOTIDE SEQUENCE [LARGE SCALE GENOMIC DNA]</scope>
    <source>
        <strain evidence="6 7">ALS 81</strain>
    </source>
</reference>
<keyword evidence="2" id="KW-0805">Transcription regulation</keyword>
<dbReference type="CDD" id="cd05466">
    <property type="entry name" value="PBP2_LTTR_substrate"/>
    <property type="match status" value="1"/>
</dbReference>
<dbReference type="Gene3D" id="3.40.190.290">
    <property type="match status" value="1"/>
</dbReference>